<keyword evidence="2" id="KW-0378">Hydrolase</keyword>
<feature type="domain" description="Histone deacetylase" evidence="3">
    <location>
        <begin position="25"/>
        <end position="293"/>
    </location>
</feature>
<dbReference type="AlphaFoldDB" id="A0A1G7Z706"/>
<dbReference type="InterPro" id="IPR044150">
    <property type="entry name" value="HDAC_classIV"/>
</dbReference>
<dbReference type="PANTHER" id="PTHR10625">
    <property type="entry name" value="HISTONE DEACETYLASE HDAC1-RELATED"/>
    <property type="match status" value="1"/>
</dbReference>
<evidence type="ECO:0000313" key="4">
    <source>
        <dbReference type="EMBL" id="SDH04474.1"/>
    </source>
</evidence>
<reference evidence="4 5" key="1">
    <citation type="submission" date="2016-10" db="EMBL/GenBank/DDBJ databases">
        <authorList>
            <person name="de Groot N.N."/>
        </authorList>
    </citation>
    <scope>NUCLEOTIDE SEQUENCE [LARGE SCALE GENOMIC DNA]</scope>
    <source>
        <strain evidence="4 5">DSM 19803</strain>
    </source>
</reference>
<dbReference type="InterPro" id="IPR023801">
    <property type="entry name" value="His_deacetylse_dom"/>
</dbReference>
<protein>
    <submittedName>
        <fullName evidence="4">Acetoin utilization deacetylase AcuC</fullName>
    </submittedName>
</protein>
<comment type="similarity">
    <text evidence="1">Belongs to the histone deacetylase family.</text>
</comment>
<dbReference type="Pfam" id="PF00850">
    <property type="entry name" value="Hist_deacetyl"/>
    <property type="match status" value="1"/>
</dbReference>
<dbReference type="PRINTS" id="PR01270">
    <property type="entry name" value="HDASUPER"/>
</dbReference>
<dbReference type="EMBL" id="FNCW01000019">
    <property type="protein sequence ID" value="SDH04474.1"/>
    <property type="molecule type" value="Genomic_DNA"/>
</dbReference>
<keyword evidence="5" id="KW-1185">Reference proteome</keyword>
<gene>
    <name evidence="4" type="ORF">SAMN04488027_11921</name>
</gene>
<dbReference type="InterPro" id="IPR000286">
    <property type="entry name" value="HDACs"/>
</dbReference>
<dbReference type="PANTHER" id="PTHR10625:SF19">
    <property type="entry name" value="HISTONE DEACETYLASE 12"/>
    <property type="match status" value="1"/>
</dbReference>
<accession>A0A1G7Z706</accession>
<evidence type="ECO:0000313" key="5">
    <source>
        <dbReference type="Proteomes" id="UP000199296"/>
    </source>
</evidence>
<name>A0A1G7Z706_9FLAO</name>
<dbReference type="GO" id="GO:0004407">
    <property type="term" value="F:histone deacetylase activity"/>
    <property type="evidence" value="ECO:0007669"/>
    <property type="project" value="InterPro"/>
</dbReference>
<dbReference type="GO" id="GO:0016787">
    <property type="term" value="F:hydrolase activity"/>
    <property type="evidence" value="ECO:0007669"/>
    <property type="project" value="UniProtKB-KW"/>
</dbReference>
<dbReference type="Proteomes" id="UP000199296">
    <property type="component" value="Unassembled WGS sequence"/>
</dbReference>
<proteinExistence type="inferred from homology"/>
<dbReference type="InterPro" id="IPR023696">
    <property type="entry name" value="Ureohydrolase_dom_sf"/>
</dbReference>
<dbReference type="SUPFAM" id="SSF52768">
    <property type="entry name" value="Arginase/deacetylase"/>
    <property type="match status" value="1"/>
</dbReference>
<sequence>MGLFYLIMLKIAFHPIYKHPLPEGHRFPMEKYDLLPKQLLHEGTCEEENFFQPEIREENETYILSVHTSAYVKELYNLSIDPRKARKIGFPLSSALVERERVITDGTIRACNYALEHGVAMNIAGGTHHAYSDHGEAFCMLNDQAIGAQYLLQNKLARKILIVDLDVHQGNGTAEIFRNEDRVFTFSMHGKSNYPFKKERSDLDLPMENDCGDEEYLKALKSTLPNLIDRVKPDFIFFLSGVDILSTDKLGKLGCSVEGCKRRDEFVFEQCLYRQIPVEVSMGGGYSKDLKTIIDAHANTYRTAQYMYF</sequence>
<dbReference type="InterPro" id="IPR037138">
    <property type="entry name" value="His_deacetylse_dom_sf"/>
</dbReference>
<dbReference type="Gene3D" id="3.40.800.20">
    <property type="entry name" value="Histone deacetylase domain"/>
    <property type="match status" value="1"/>
</dbReference>
<evidence type="ECO:0000256" key="2">
    <source>
        <dbReference type="ARBA" id="ARBA00022801"/>
    </source>
</evidence>
<dbReference type="CDD" id="cd09993">
    <property type="entry name" value="HDAC_classIV"/>
    <property type="match status" value="1"/>
</dbReference>
<dbReference type="STRING" id="470826.SAMN04488027_11921"/>
<dbReference type="GO" id="GO:0040029">
    <property type="term" value="P:epigenetic regulation of gene expression"/>
    <property type="evidence" value="ECO:0007669"/>
    <property type="project" value="TreeGrafter"/>
</dbReference>
<evidence type="ECO:0000256" key="1">
    <source>
        <dbReference type="ARBA" id="ARBA00005947"/>
    </source>
</evidence>
<evidence type="ECO:0000259" key="3">
    <source>
        <dbReference type="Pfam" id="PF00850"/>
    </source>
</evidence>
<organism evidence="4 5">
    <name type="scientific">Psychroflexus sediminis</name>
    <dbReference type="NCBI Taxonomy" id="470826"/>
    <lineage>
        <taxon>Bacteria</taxon>
        <taxon>Pseudomonadati</taxon>
        <taxon>Bacteroidota</taxon>
        <taxon>Flavobacteriia</taxon>
        <taxon>Flavobacteriales</taxon>
        <taxon>Flavobacteriaceae</taxon>
        <taxon>Psychroflexus</taxon>
    </lineage>
</organism>